<dbReference type="PANTHER" id="PTHR43101:SF1">
    <property type="entry name" value="BETA-FRUCTOSIDASE"/>
    <property type="match status" value="1"/>
</dbReference>
<dbReference type="CDD" id="cd08996">
    <property type="entry name" value="GH32_FFase"/>
    <property type="match status" value="1"/>
</dbReference>
<accession>A0A1M6BHY3</accession>
<dbReference type="EMBL" id="FQZG01000007">
    <property type="protein sequence ID" value="SHI48315.1"/>
    <property type="molecule type" value="Genomic_DNA"/>
</dbReference>
<protein>
    <recommendedName>
        <fullName evidence="2">beta-fructofuranosidase</fullName>
        <ecNumber evidence="2">3.2.1.26</ecNumber>
    </recommendedName>
</protein>
<dbReference type="GO" id="GO:0004564">
    <property type="term" value="F:beta-fructofuranosidase activity"/>
    <property type="evidence" value="ECO:0007669"/>
    <property type="project" value="UniProtKB-EC"/>
</dbReference>
<name>A0A1M6BHY3_9ACTN</name>
<dbReference type="Pfam" id="PF00251">
    <property type="entry name" value="Glyco_hydro_32N"/>
    <property type="match status" value="1"/>
</dbReference>
<organism evidence="6 7">
    <name type="scientific">Tessaracoccus bendigoensis DSM 12906</name>
    <dbReference type="NCBI Taxonomy" id="1123357"/>
    <lineage>
        <taxon>Bacteria</taxon>
        <taxon>Bacillati</taxon>
        <taxon>Actinomycetota</taxon>
        <taxon>Actinomycetes</taxon>
        <taxon>Propionibacteriales</taxon>
        <taxon>Propionibacteriaceae</taxon>
        <taxon>Tessaracoccus</taxon>
    </lineage>
</organism>
<reference evidence="6 7" key="1">
    <citation type="submission" date="2016-11" db="EMBL/GenBank/DDBJ databases">
        <authorList>
            <person name="Jaros S."/>
            <person name="Januszkiewicz K."/>
            <person name="Wedrychowicz H."/>
        </authorList>
    </citation>
    <scope>NUCLEOTIDE SEQUENCE [LARGE SCALE GENOMIC DNA]</scope>
    <source>
        <strain evidence="6 7">DSM 12906</strain>
    </source>
</reference>
<evidence type="ECO:0000256" key="2">
    <source>
        <dbReference type="ARBA" id="ARBA00012758"/>
    </source>
</evidence>
<dbReference type="InterPro" id="IPR023296">
    <property type="entry name" value="Glyco_hydro_beta-prop_sf"/>
</dbReference>
<feature type="domain" description="Glycosyl hydrolase family 32 N-terminal" evidence="5">
    <location>
        <begin position="16"/>
        <end position="319"/>
    </location>
</feature>
<dbReference type="Gene3D" id="2.115.10.20">
    <property type="entry name" value="Glycosyl hydrolase domain, family 43"/>
    <property type="match status" value="1"/>
</dbReference>
<keyword evidence="7" id="KW-1185">Reference proteome</keyword>
<dbReference type="SMART" id="SM00640">
    <property type="entry name" value="Glyco_32"/>
    <property type="match status" value="1"/>
</dbReference>
<evidence type="ECO:0000259" key="5">
    <source>
        <dbReference type="Pfam" id="PF00251"/>
    </source>
</evidence>
<dbReference type="GO" id="GO:0005975">
    <property type="term" value="P:carbohydrate metabolic process"/>
    <property type="evidence" value="ECO:0007669"/>
    <property type="project" value="InterPro"/>
</dbReference>
<comment type="similarity">
    <text evidence="1">Belongs to the glycosyl hydrolase 32 family.</text>
</comment>
<evidence type="ECO:0000313" key="7">
    <source>
        <dbReference type="Proteomes" id="UP000184512"/>
    </source>
</evidence>
<dbReference type="Proteomes" id="UP000184512">
    <property type="component" value="Unassembled WGS sequence"/>
</dbReference>
<dbReference type="InterPro" id="IPR001362">
    <property type="entry name" value="Glyco_hydro_32"/>
</dbReference>
<dbReference type="AlphaFoldDB" id="A0A1M6BHY3"/>
<dbReference type="InterPro" id="IPR051214">
    <property type="entry name" value="GH32_Enzymes"/>
</dbReference>
<sequence length="428" mass="46612">MTSAAAHPDRSFPSLHGRPATGWLNDPNGIHFADGRWHVFFQYNPESARHNHITWGHVSSPDMLRWEEHPIALRPDPDGLDPAGCWSGVATVEDGVPTLVYSGVTLDYDRSRVVIARRGADADEWLRQEEVAAPFPSTEGVTAVRDPFLFELDGRRWGIQGAGLADGRGAILLYDTTDLGAWRELGVLLYGDDPVADQLPPSNIWECPQLVRVGDDWVLMVSLWRQDDLTGVGYLVGDLAIDADTGHPSFTPRSHGLIEDNPSFYAPQAVQVDGRVLLWGWARETSGIDGVRGRTLEDSDAVGWTGSLTFPREVVVDGDVARLVPARELVGLRGEPVVGDELPDRAWVELSGAGEASLVLTDGEARQVIWQGVIGVGSSVTLLIDASMIEVFPQGARSDTLRAYPEGAEKYRIEAGEGVGVSAWDLRV</sequence>
<dbReference type="RefSeq" id="WP_073185923.1">
    <property type="nucleotide sequence ID" value="NZ_FQZG01000007.1"/>
</dbReference>
<dbReference type="EC" id="3.2.1.26" evidence="2"/>
<dbReference type="PROSITE" id="PS00609">
    <property type="entry name" value="GLYCOSYL_HYDROL_F32"/>
    <property type="match status" value="1"/>
</dbReference>
<dbReference type="PANTHER" id="PTHR43101">
    <property type="entry name" value="BETA-FRUCTOSIDASE"/>
    <property type="match status" value="1"/>
</dbReference>
<evidence type="ECO:0000256" key="3">
    <source>
        <dbReference type="ARBA" id="ARBA00022801"/>
    </source>
</evidence>
<dbReference type="SUPFAM" id="SSF75005">
    <property type="entry name" value="Arabinanase/levansucrase/invertase"/>
    <property type="match status" value="1"/>
</dbReference>
<evidence type="ECO:0000256" key="4">
    <source>
        <dbReference type="ARBA" id="ARBA00023295"/>
    </source>
</evidence>
<evidence type="ECO:0000256" key="1">
    <source>
        <dbReference type="ARBA" id="ARBA00009902"/>
    </source>
</evidence>
<dbReference type="InterPro" id="IPR018053">
    <property type="entry name" value="Glyco_hydro_32_AS"/>
</dbReference>
<proteinExistence type="inferred from homology"/>
<keyword evidence="3" id="KW-0378">Hydrolase</keyword>
<evidence type="ECO:0000313" key="6">
    <source>
        <dbReference type="EMBL" id="SHI48315.1"/>
    </source>
</evidence>
<keyword evidence="4" id="KW-0326">Glycosidase</keyword>
<dbReference type="OrthoDB" id="9776657at2"/>
<dbReference type="InterPro" id="IPR013148">
    <property type="entry name" value="Glyco_hydro_32_N"/>
</dbReference>
<dbReference type="STRING" id="1123357.SAMN02745244_00436"/>
<gene>
    <name evidence="6" type="ORF">SAMN02745244_00436</name>
</gene>